<dbReference type="Gramene" id="PGSC0003DMT400063661">
    <property type="protein sequence ID" value="PGSC0003DMT400063661"/>
    <property type="gene ID" value="PGSC0003DMG400024743"/>
</dbReference>
<reference evidence="2" key="1">
    <citation type="journal article" date="2011" name="Nature">
        <title>Genome sequence and analysis of the tuber crop potato.</title>
        <authorList>
            <consortium name="The Potato Genome Sequencing Consortium"/>
        </authorList>
    </citation>
    <scope>NUCLEOTIDE SEQUENCE [LARGE SCALE GENOMIC DNA]</scope>
    <source>
        <strain evidence="2">cv. DM1-3 516 R44</strain>
    </source>
</reference>
<reference evidence="1" key="2">
    <citation type="submission" date="2015-06" db="UniProtKB">
        <authorList>
            <consortium name="EnsemblPlants"/>
        </authorList>
    </citation>
    <scope>IDENTIFICATION</scope>
    <source>
        <strain evidence="1">DM1-3 516 R44</strain>
    </source>
</reference>
<dbReference type="AlphaFoldDB" id="M1CAZ8"/>
<protein>
    <submittedName>
        <fullName evidence="1">Plastid CUL1</fullName>
    </submittedName>
</protein>
<accession>M1CAZ8</accession>
<keyword evidence="2" id="KW-1185">Reference proteome</keyword>
<organism evidence="1 2">
    <name type="scientific">Solanum tuberosum</name>
    <name type="common">Potato</name>
    <dbReference type="NCBI Taxonomy" id="4113"/>
    <lineage>
        <taxon>Eukaryota</taxon>
        <taxon>Viridiplantae</taxon>
        <taxon>Streptophyta</taxon>
        <taxon>Embryophyta</taxon>
        <taxon>Tracheophyta</taxon>
        <taxon>Spermatophyta</taxon>
        <taxon>Magnoliopsida</taxon>
        <taxon>eudicotyledons</taxon>
        <taxon>Gunneridae</taxon>
        <taxon>Pentapetalae</taxon>
        <taxon>asterids</taxon>
        <taxon>lamiids</taxon>
        <taxon>Solanales</taxon>
        <taxon>Solanaceae</taxon>
        <taxon>Solanoideae</taxon>
        <taxon>Solaneae</taxon>
        <taxon>Solanum</taxon>
    </lineage>
</organism>
<dbReference type="OrthoDB" id="1929542at2759"/>
<dbReference type="Proteomes" id="UP000011115">
    <property type="component" value="Unassembled WGS sequence"/>
</dbReference>
<evidence type="ECO:0000313" key="1">
    <source>
        <dbReference type="EnsemblPlants" id="PGSC0003DMT400063661"/>
    </source>
</evidence>
<dbReference type="ExpressionAtlas" id="M1CAZ8">
    <property type="expression patterns" value="baseline"/>
</dbReference>
<sequence>MSNAKRLDESMKTLEEGITKVKLIMDGYPASKLVTSEEYMRYYEYPGNLLWFALF</sequence>
<proteinExistence type="predicted"/>
<name>M1CAZ8_SOLTU</name>
<dbReference type="EnsemblPlants" id="PGSC0003DMT400063661">
    <property type="protein sequence ID" value="PGSC0003DMT400063661"/>
    <property type="gene ID" value="PGSC0003DMG400024743"/>
</dbReference>
<evidence type="ECO:0000313" key="2">
    <source>
        <dbReference type="Proteomes" id="UP000011115"/>
    </source>
</evidence>
<gene>
    <name evidence="1" type="primary">LOC102594086</name>
</gene>
<dbReference type="HOGENOM" id="CLU_3036119_0_0_1"/>